<dbReference type="Proteomes" id="UP001451303">
    <property type="component" value="Unassembled WGS sequence"/>
</dbReference>
<reference evidence="2 3" key="1">
    <citation type="submission" date="2023-09" db="EMBL/GenBank/DDBJ databases">
        <title>Multi-omics analysis of a traditional fermented food reveals byproduct-associated fungal strains for waste-to-food upcycling.</title>
        <authorList>
            <consortium name="Lawrence Berkeley National Laboratory"/>
            <person name="Rekdal V.M."/>
            <person name="Villalobos-Escobedo J.M."/>
            <person name="Rodriguez-Valeron N."/>
            <person name="Garcia M.O."/>
            <person name="Vasquez D.P."/>
            <person name="Damayanti I."/>
            <person name="Sorensen P.M."/>
            <person name="Baidoo E.E."/>
            <person name="De Carvalho A.C."/>
            <person name="Riley R."/>
            <person name="Lipzen A."/>
            <person name="He G."/>
            <person name="Yan M."/>
            <person name="Haridas S."/>
            <person name="Daum C."/>
            <person name="Yoshinaga Y."/>
            <person name="Ng V."/>
            <person name="Grigoriev I.V."/>
            <person name="Munk R."/>
            <person name="Nuraida L."/>
            <person name="Wijaya C.H."/>
            <person name="Morales P.-C."/>
            <person name="Keasling J.D."/>
        </authorList>
    </citation>
    <scope>NUCLEOTIDE SEQUENCE [LARGE SCALE GENOMIC DNA]</scope>
    <source>
        <strain evidence="2 3">FGSC 2613</strain>
    </source>
</reference>
<evidence type="ECO:0000313" key="2">
    <source>
        <dbReference type="EMBL" id="KAL0471024.1"/>
    </source>
</evidence>
<sequence length="170" mass="18249">MLLADLVPEQVPRSLVSLAGRPASPTAVPKPPDDGSRTDSESPNVEPRSHQLPLCRVACLPACCPYHSAAFRCFAFTTGDDNHHHHCRLEPTSDPLSGPSIHHPVHGHGHPGSSVPPATAIPQAALLEHFQNAQLRDPISSPPSFGRPKTGHGPNHLKKGSLRDWGPERD</sequence>
<feature type="region of interest" description="Disordered" evidence="1">
    <location>
        <begin position="95"/>
        <end position="118"/>
    </location>
</feature>
<feature type="region of interest" description="Disordered" evidence="1">
    <location>
        <begin position="131"/>
        <end position="170"/>
    </location>
</feature>
<evidence type="ECO:0000313" key="3">
    <source>
        <dbReference type="Proteomes" id="UP001451303"/>
    </source>
</evidence>
<evidence type="ECO:0000256" key="1">
    <source>
        <dbReference type="SAM" id="MobiDB-lite"/>
    </source>
</evidence>
<dbReference type="EMBL" id="JAVLET010000004">
    <property type="protein sequence ID" value="KAL0471024.1"/>
    <property type="molecule type" value="Genomic_DNA"/>
</dbReference>
<comment type="caution">
    <text evidence="2">The sequence shown here is derived from an EMBL/GenBank/DDBJ whole genome shotgun (WGS) entry which is preliminary data.</text>
</comment>
<keyword evidence="3" id="KW-1185">Reference proteome</keyword>
<accession>A0ABR3DEC9</accession>
<feature type="compositionally biased region" description="Basic and acidic residues" evidence="1">
    <location>
        <begin position="161"/>
        <end position="170"/>
    </location>
</feature>
<feature type="compositionally biased region" description="Basic and acidic residues" evidence="1">
    <location>
        <begin position="31"/>
        <end position="40"/>
    </location>
</feature>
<organism evidence="2 3">
    <name type="scientific">Neurospora intermedia</name>
    <dbReference type="NCBI Taxonomy" id="5142"/>
    <lineage>
        <taxon>Eukaryota</taxon>
        <taxon>Fungi</taxon>
        <taxon>Dikarya</taxon>
        <taxon>Ascomycota</taxon>
        <taxon>Pezizomycotina</taxon>
        <taxon>Sordariomycetes</taxon>
        <taxon>Sordariomycetidae</taxon>
        <taxon>Sordariales</taxon>
        <taxon>Sordariaceae</taxon>
        <taxon>Neurospora</taxon>
    </lineage>
</organism>
<proteinExistence type="predicted"/>
<gene>
    <name evidence="2" type="ORF">QR685DRAFT_572053</name>
</gene>
<protein>
    <submittedName>
        <fullName evidence="2">Uncharacterized protein</fullName>
    </submittedName>
</protein>
<name>A0ABR3DEC9_NEUIN</name>
<feature type="region of interest" description="Disordered" evidence="1">
    <location>
        <begin position="15"/>
        <end position="48"/>
    </location>
</feature>